<dbReference type="AlphaFoldDB" id="A8F813"/>
<feature type="transmembrane region" description="Helical" evidence="1">
    <location>
        <begin position="204"/>
        <end position="222"/>
    </location>
</feature>
<protein>
    <submittedName>
        <fullName evidence="3">Metal dependent phosphohydrolase</fullName>
    </submittedName>
</protein>
<dbReference type="PANTHER" id="PTHR43155">
    <property type="entry name" value="CYCLIC DI-GMP PHOSPHODIESTERASE PA4108-RELATED"/>
    <property type="match status" value="1"/>
</dbReference>
<feature type="transmembrane region" description="Helical" evidence="1">
    <location>
        <begin position="7"/>
        <end position="27"/>
    </location>
</feature>
<dbReference type="SUPFAM" id="SSF109604">
    <property type="entry name" value="HD-domain/PDEase-like"/>
    <property type="match status" value="1"/>
</dbReference>
<dbReference type="InterPro" id="IPR037522">
    <property type="entry name" value="HD_GYP_dom"/>
</dbReference>
<dbReference type="STRING" id="416591.Tlet_1743"/>
<dbReference type="InterPro" id="IPR003607">
    <property type="entry name" value="HD/PDEase_dom"/>
</dbReference>
<reference evidence="3 4" key="1">
    <citation type="submission" date="2007-08" db="EMBL/GenBank/DDBJ databases">
        <title>Complete sequence of Thermotoga lettingae TMO.</title>
        <authorList>
            <consortium name="US DOE Joint Genome Institute"/>
            <person name="Copeland A."/>
            <person name="Lucas S."/>
            <person name="Lapidus A."/>
            <person name="Barry K."/>
            <person name="Glavina del Rio T."/>
            <person name="Dalin E."/>
            <person name="Tice H."/>
            <person name="Pitluck S."/>
            <person name="Foster B."/>
            <person name="Bruce D."/>
            <person name="Schmutz J."/>
            <person name="Larimer F."/>
            <person name="Land M."/>
            <person name="Hauser L."/>
            <person name="Kyrpides N."/>
            <person name="Mikhailova N."/>
            <person name="Nelson K."/>
            <person name="Gogarten J.P."/>
            <person name="Noll K."/>
            <person name="Richardson P."/>
        </authorList>
    </citation>
    <scope>NUCLEOTIDE SEQUENCE [LARGE SCALE GENOMIC DNA]</scope>
    <source>
        <strain evidence="4">ATCC BAA-301 / DSM 14385 / NBRC 107922 / TMO</strain>
    </source>
</reference>
<dbReference type="Proteomes" id="UP000002016">
    <property type="component" value="Chromosome"/>
</dbReference>
<organism evidence="3 4">
    <name type="scientific">Pseudothermotoga lettingae (strain ATCC BAA-301 / DSM 14385 / NBRC 107922 / TMO)</name>
    <name type="common">Thermotoga lettingae</name>
    <dbReference type="NCBI Taxonomy" id="416591"/>
    <lineage>
        <taxon>Bacteria</taxon>
        <taxon>Thermotogati</taxon>
        <taxon>Thermotogota</taxon>
        <taxon>Thermotogae</taxon>
        <taxon>Thermotogales</taxon>
        <taxon>Thermotogaceae</taxon>
        <taxon>Pseudothermotoga</taxon>
    </lineage>
</organism>
<evidence type="ECO:0000313" key="4">
    <source>
        <dbReference type="Proteomes" id="UP000002016"/>
    </source>
</evidence>
<dbReference type="KEGG" id="tle:Tlet_1743"/>
<dbReference type="RefSeq" id="WP_012003773.1">
    <property type="nucleotide sequence ID" value="NC_009828.1"/>
</dbReference>
<evidence type="ECO:0000256" key="1">
    <source>
        <dbReference type="SAM" id="Phobius"/>
    </source>
</evidence>
<dbReference type="SMART" id="SM00471">
    <property type="entry name" value="HDc"/>
    <property type="match status" value="1"/>
</dbReference>
<evidence type="ECO:0000259" key="2">
    <source>
        <dbReference type="PROSITE" id="PS51832"/>
    </source>
</evidence>
<evidence type="ECO:0000313" key="3">
    <source>
        <dbReference type="EMBL" id="ABV34297.1"/>
    </source>
</evidence>
<dbReference type="Pfam" id="PF20972">
    <property type="entry name" value="MASE9"/>
    <property type="match status" value="1"/>
</dbReference>
<keyword evidence="4" id="KW-1185">Reference proteome</keyword>
<feature type="transmembrane region" description="Helical" evidence="1">
    <location>
        <begin position="39"/>
        <end position="57"/>
    </location>
</feature>
<dbReference type="OrthoDB" id="49429at2"/>
<dbReference type="HOGENOM" id="CLU_000445_92_14_0"/>
<name>A8F813_PSELT</name>
<dbReference type="Gene3D" id="1.10.3210.10">
    <property type="entry name" value="Hypothetical protein af1432"/>
    <property type="match status" value="1"/>
</dbReference>
<proteinExistence type="predicted"/>
<dbReference type="PROSITE" id="PS51832">
    <property type="entry name" value="HD_GYP"/>
    <property type="match status" value="1"/>
</dbReference>
<reference evidence="3 4" key="2">
    <citation type="journal article" date="2009" name="Proc. Natl. Acad. Sci. U.S.A.">
        <title>On the chimeric nature, thermophilic origin, and phylogenetic placement of the Thermotogales.</title>
        <authorList>
            <person name="Zhaxybayeva O."/>
            <person name="Swithers K.S."/>
            <person name="Lapierre P."/>
            <person name="Fournier G.P."/>
            <person name="Bickhart D.M."/>
            <person name="DeBoy R.T."/>
            <person name="Nelson K.E."/>
            <person name="Nesbo C.L."/>
            <person name="Doolittle W.F."/>
            <person name="Gogarten J.P."/>
            <person name="Noll K.M."/>
        </authorList>
    </citation>
    <scope>NUCLEOTIDE SEQUENCE [LARGE SCALE GENOMIC DNA]</scope>
    <source>
        <strain evidence="4">ATCC BAA-301 / DSM 14385 / NBRC 107922 / TMO</strain>
    </source>
</reference>
<dbReference type="InterPro" id="IPR048430">
    <property type="entry name" value="MASE9"/>
</dbReference>
<dbReference type="CDD" id="cd00077">
    <property type="entry name" value="HDc"/>
    <property type="match status" value="1"/>
</dbReference>
<accession>A8F813</accession>
<feature type="transmembrane region" description="Helical" evidence="1">
    <location>
        <begin position="139"/>
        <end position="165"/>
    </location>
</feature>
<sequence>MRDKITLKFYIFMLFFSYLAIFAGSILFDKQLLRNDSEFFVFLALAIAFEVVGFSVLKISSSNVRLTGGLVINVVMACILPLHEAMIISSLAVIVSGIFFARSKNILKYLFNISQIGIAISISSSVFNYLKTSNTTIDMWFVLLVATLYMLCNSFLFTIVITLSTDYTFQKSFVNTIKVPFLSAFMSLPLIALAYVLYNFIDLLSIPLIFGAFLAIQLGNLFRSEYQQSKFENLKLMVKSLELKDLYTSGHSEKASRLAYLIAKKLGLSEKECERIRTACILHDVGKIGVPDYILNKPEKLSDKEFEVIKTHPTKSEELLRTVNSLKGKEAKWVRHHHERWDGMGYPDGLKGEEIPLPSRIIAAADVYEALTSARPYRDSYPKEKAIEMIKEMSGTVLDPNIASILIEIVTDDQFGA</sequence>
<dbReference type="EMBL" id="CP000812">
    <property type="protein sequence ID" value="ABV34297.1"/>
    <property type="molecule type" value="Genomic_DNA"/>
</dbReference>
<keyword evidence="1" id="KW-0472">Membrane</keyword>
<dbReference type="GO" id="GO:0016787">
    <property type="term" value="F:hydrolase activity"/>
    <property type="evidence" value="ECO:0007669"/>
    <property type="project" value="UniProtKB-KW"/>
</dbReference>
<dbReference type="eggNOG" id="COG2206">
    <property type="taxonomic scope" value="Bacteria"/>
</dbReference>
<keyword evidence="1" id="KW-1133">Transmembrane helix</keyword>
<keyword evidence="3" id="KW-0378">Hydrolase</keyword>
<gene>
    <name evidence="3" type="ordered locus">Tlet_1743</name>
</gene>
<dbReference type="PANTHER" id="PTHR43155:SF2">
    <property type="entry name" value="CYCLIC DI-GMP PHOSPHODIESTERASE PA4108"/>
    <property type="match status" value="1"/>
</dbReference>
<feature type="transmembrane region" description="Helical" evidence="1">
    <location>
        <begin position="177"/>
        <end position="198"/>
    </location>
</feature>
<dbReference type="Pfam" id="PF13487">
    <property type="entry name" value="HD_5"/>
    <property type="match status" value="1"/>
</dbReference>
<feature type="transmembrane region" description="Helical" evidence="1">
    <location>
        <begin position="109"/>
        <end position="127"/>
    </location>
</feature>
<feature type="transmembrane region" description="Helical" evidence="1">
    <location>
        <begin position="86"/>
        <end position="102"/>
    </location>
</feature>
<keyword evidence="1" id="KW-0812">Transmembrane</keyword>
<feature type="domain" description="HD-GYP" evidence="2">
    <location>
        <begin position="226"/>
        <end position="417"/>
    </location>
</feature>